<organism evidence="1 2">
    <name type="scientific">Rousettus aegyptiacus</name>
    <name type="common">Egyptian fruit bat</name>
    <name type="synonym">Pteropus aegyptiacus</name>
    <dbReference type="NCBI Taxonomy" id="9407"/>
    <lineage>
        <taxon>Eukaryota</taxon>
        <taxon>Metazoa</taxon>
        <taxon>Chordata</taxon>
        <taxon>Craniata</taxon>
        <taxon>Vertebrata</taxon>
        <taxon>Euteleostomi</taxon>
        <taxon>Mammalia</taxon>
        <taxon>Eutheria</taxon>
        <taxon>Laurasiatheria</taxon>
        <taxon>Chiroptera</taxon>
        <taxon>Yinpterochiroptera</taxon>
        <taxon>Pteropodoidea</taxon>
        <taxon>Pteropodidae</taxon>
        <taxon>Rousettinae</taxon>
        <taxon>Rousettus</taxon>
    </lineage>
</organism>
<dbReference type="AlphaFoldDB" id="A0A7J8DJ30"/>
<name>A0A7J8DJ30_ROUAE</name>
<reference evidence="1 2" key="1">
    <citation type="journal article" date="2020" name="Nature">
        <title>Six reference-quality genomes reveal evolution of bat adaptations.</title>
        <authorList>
            <person name="Jebb D."/>
            <person name="Huang Z."/>
            <person name="Pippel M."/>
            <person name="Hughes G.M."/>
            <person name="Lavrichenko K."/>
            <person name="Devanna P."/>
            <person name="Winkler S."/>
            <person name="Jermiin L.S."/>
            <person name="Skirmuntt E.C."/>
            <person name="Katzourakis A."/>
            <person name="Burkitt-Gray L."/>
            <person name="Ray D.A."/>
            <person name="Sullivan K.A.M."/>
            <person name="Roscito J.G."/>
            <person name="Kirilenko B.M."/>
            <person name="Davalos L.M."/>
            <person name="Corthals A.P."/>
            <person name="Power M.L."/>
            <person name="Jones G."/>
            <person name="Ransome R.D."/>
            <person name="Dechmann D.K.N."/>
            <person name="Locatelli A.G."/>
            <person name="Puechmaille S.J."/>
            <person name="Fedrigo O."/>
            <person name="Jarvis E.D."/>
            <person name="Hiller M."/>
            <person name="Vernes S.C."/>
            <person name="Myers E.W."/>
            <person name="Teeling E.C."/>
        </authorList>
    </citation>
    <scope>NUCLEOTIDE SEQUENCE [LARGE SCALE GENOMIC DNA]</scope>
    <source>
        <strain evidence="1">MRouAeg1</strain>
        <tissue evidence="1">Muscle</tissue>
    </source>
</reference>
<evidence type="ECO:0000313" key="1">
    <source>
        <dbReference type="EMBL" id="KAF6422922.1"/>
    </source>
</evidence>
<gene>
    <name evidence="1" type="ORF">HJG63_008708</name>
</gene>
<accession>A0A7J8DJ30</accession>
<dbReference type="EMBL" id="JACASE010000012">
    <property type="protein sequence ID" value="KAF6422922.1"/>
    <property type="molecule type" value="Genomic_DNA"/>
</dbReference>
<dbReference type="Proteomes" id="UP000593571">
    <property type="component" value="Unassembled WGS sequence"/>
</dbReference>
<comment type="caution">
    <text evidence="1">The sequence shown here is derived from an EMBL/GenBank/DDBJ whole genome shotgun (WGS) entry which is preliminary data.</text>
</comment>
<sequence>MEPRMMAVLLCRNSMCVNISGRNQRQIPNDNFANQSKIDSTKILAKGPCYFSLRFLDKSLLFVKPFHVLSRGKYSGKQRGLRGRMDPRPRPRPLRPCLVITLTELFRDGRPFVFCGKGTVTMRSRHGCCKGERKSRTQGTNSVTSSLLTLSLFS</sequence>
<evidence type="ECO:0000313" key="2">
    <source>
        <dbReference type="Proteomes" id="UP000593571"/>
    </source>
</evidence>
<keyword evidence="2" id="KW-1185">Reference proteome</keyword>
<proteinExistence type="predicted"/>
<protein>
    <submittedName>
        <fullName evidence="1">Uncharacterized protein</fullName>
    </submittedName>
</protein>